<dbReference type="NCBIfam" id="TIGR00369">
    <property type="entry name" value="unchar_dom_1"/>
    <property type="match status" value="1"/>
</dbReference>
<gene>
    <name evidence="4" type="ordered locus">SpyM3_1022</name>
</gene>
<dbReference type="SUPFAM" id="SSF54637">
    <property type="entry name" value="Thioesterase/thiol ester dehydrase-isomerase"/>
    <property type="match status" value="1"/>
</dbReference>
<dbReference type="InterPro" id="IPR039298">
    <property type="entry name" value="ACOT13"/>
</dbReference>
<dbReference type="Pfam" id="PF03061">
    <property type="entry name" value="4HBT"/>
    <property type="match status" value="1"/>
</dbReference>
<evidence type="ECO:0000313" key="5">
    <source>
        <dbReference type="Proteomes" id="UP000000564"/>
    </source>
</evidence>
<dbReference type="CDD" id="cd03443">
    <property type="entry name" value="PaaI_thioesterase"/>
    <property type="match status" value="1"/>
</dbReference>
<dbReference type="AlphaFoldDB" id="A0A0H2UVT2"/>
<dbReference type="Proteomes" id="UP000000564">
    <property type="component" value="Chromosome"/>
</dbReference>
<keyword evidence="2" id="KW-0378">Hydrolase</keyword>
<feature type="domain" description="Thioesterase" evidence="3">
    <location>
        <begin position="43"/>
        <end position="116"/>
    </location>
</feature>
<dbReference type="InterPro" id="IPR003736">
    <property type="entry name" value="PAAI_dom"/>
</dbReference>
<evidence type="ECO:0000313" key="4">
    <source>
        <dbReference type="EMBL" id="AAM79629.1"/>
    </source>
</evidence>
<sequence length="133" mass="14453">MSDLTQEMTLNVISIFDNYQIELAEKGHLILSTEVTETALNYYGNAHGGYLFTLCDQVGGLVARTTGVESVTLQANANYLKAGHKGDKLMVEGRLVHGGRTTQVVDVTIHNQTGALLTKTSLTMFVTGRRHNG</sequence>
<dbReference type="KEGG" id="spg:SpyM3_1022"/>
<dbReference type="GO" id="GO:0047617">
    <property type="term" value="F:fatty acyl-CoA hydrolase activity"/>
    <property type="evidence" value="ECO:0007669"/>
    <property type="project" value="InterPro"/>
</dbReference>
<dbReference type="EMBL" id="AE014074">
    <property type="protein sequence ID" value="AAM79629.1"/>
    <property type="molecule type" value="Genomic_DNA"/>
</dbReference>
<accession>A0A0H2UVT2</accession>
<dbReference type="GeneID" id="69900681"/>
<dbReference type="RefSeq" id="WP_002984115.1">
    <property type="nucleotide sequence ID" value="NC_004070.1"/>
</dbReference>
<comment type="similarity">
    <text evidence="1">Belongs to the thioesterase PaaI family.</text>
</comment>
<name>A0A0H2UVT2_STRP3</name>
<dbReference type="InterPro" id="IPR029069">
    <property type="entry name" value="HotDog_dom_sf"/>
</dbReference>
<evidence type="ECO:0000256" key="2">
    <source>
        <dbReference type="ARBA" id="ARBA00022801"/>
    </source>
</evidence>
<organism evidence="4 5">
    <name type="scientific">Streptococcus pyogenes serotype M3 (strain ATCC BAA-595 / MGAS315)</name>
    <dbReference type="NCBI Taxonomy" id="198466"/>
    <lineage>
        <taxon>Bacteria</taxon>
        <taxon>Bacillati</taxon>
        <taxon>Bacillota</taxon>
        <taxon>Bacilli</taxon>
        <taxon>Lactobacillales</taxon>
        <taxon>Streptococcaceae</taxon>
        <taxon>Streptococcus</taxon>
    </lineage>
</organism>
<dbReference type="InterPro" id="IPR006683">
    <property type="entry name" value="Thioestr_dom"/>
</dbReference>
<dbReference type="PANTHER" id="PTHR21660">
    <property type="entry name" value="THIOESTERASE SUPERFAMILY MEMBER-RELATED"/>
    <property type="match status" value="1"/>
</dbReference>
<reference evidence="4 5" key="1">
    <citation type="journal article" date="2002" name="Proc. Natl. Acad. Sci. U.S.A.">
        <title>Genome sequence of a serotype M3 strain of group A Streptococcus: phage-encoded toxins, the high-virulence phenotype, and clone emergence.</title>
        <authorList>
            <person name="Beres S.B."/>
            <person name="Sylva G.L."/>
            <person name="Barbian K.D."/>
            <person name="Lei B."/>
            <person name="Hoff J.S."/>
            <person name="Mammarella N.D."/>
            <person name="Liu M.Y."/>
            <person name="Smoot J.C."/>
            <person name="Porcella S.F."/>
            <person name="Parkins L.D."/>
            <person name="Campbell D.S."/>
            <person name="Smith T.M."/>
            <person name="McCormick J.K."/>
            <person name="Leung D.Y."/>
            <person name="Schlievert P.M."/>
            <person name="Musser J.M."/>
        </authorList>
    </citation>
    <scope>NUCLEOTIDE SEQUENCE [LARGE SCALE GENOMIC DNA]</scope>
    <source>
        <strain evidence="5">ATCC BAA-595 / MGAS315</strain>
    </source>
</reference>
<dbReference type="HOGENOM" id="CLU_089876_11_1_9"/>
<protein>
    <recommendedName>
        <fullName evidence="3">Thioesterase domain-containing protein</fullName>
    </recommendedName>
</protein>
<evidence type="ECO:0000256" key="1">
    <source>
        <dbReference type="ARBA" id="ARBA00008324"/>
    </source>
</evidence>
<evidence type="ECO:0000259" key="3">
    <source>
        <dbReference type="Pfam" id="PF03061"/>
    </source>
</evidence>
<dbReference type="PANTHER" id="PTHR21660:SF1">
    <property type="entry name" value="ACYL-COENZYME A THIOESTERASE 13"/>
    <property type="match status" value="1"/>
</dbReference>
<dbReference type="Gene3D" id="3.10.129.10">
    <property type="entry name" value="Hotdog Thioesterase"/>
    <property type="match status" value="1"/>
</dbReference>
<proteinExistence type="inferred from homology"/>